<dbReference type="eggNOG" id="KOG0033">
    <property type="taxonomic scope" value="Eukaryota"/>
</dbReference>
<dbReference type="SUPFAM" id="SSF56112">
    <property type="entry name" value="Protein kinase-like (PK-like)"/>
    <property type="match status" value="1"/>
</dbReference>
<reference evidence="5 6" key="2">
    <citation type="journal article" date="2008" name="Nature">
        <title>The Phaeodactylum genome reveals the evolutionary history of diatom genomes.</title>
        <authorList>
            <person name="Bowler C."/>
            <person name="Allen A.E."/>
            <person name="Badger J.H."/>
            <person name="Grimwood J."/>
            <person name="Jabbari K."/>
            <person name="Kuo A."/>
            <person name="Maheswari U."/>
            <person name="Martens C."/>
            <person name="Maumus F."/>
            <person name="Otillar R.P."/>
            <person name="Rayko E."/>
            <person name="Salamov A."/>
            <person name="Vandepoele K."/>
            <person name="Beszteri B."/>
            <person name="Gruber A."/>
            <person name="Heijde M."/>
            <person name="Katinka M."/>
            <person name="Mock T."/>
            <person name="Valentin K."/>
            <person name="Verret F."/>
            <person name="Berges J.A."/>
            <person name="Brownlee C."/>
            <person name="Cadoret J.P."/>
            <person name="Chiovitti A."/>
            <person name="Choi C.J."/>
            <person name="Coesel S."/>
            <person name="De Martino A."/>
            <person name="Detter J.C."/>
            <person name="Durkin C."/>
            <person name="Falciatore A."/>
            <person name="Fournet J."/>
            <person name="Haruta M."/>
            <person name="Huysman M.J."/>
            <person name="Jenkins B.D."/>
            <person name="Jiroutova K."/>
            <person name="Jorgensen R.E."/>
            <person name="Joubert Y."/>
            <person name="Kaplan A."/>
            <person name="Kroger N."/>
            <person name="Kroth P.G."/>
            <person name="La Roche J."/>
            <person name="Lindquist E."/>
            <person name="Lommer M."/>
            <person name="Martin-Jezequel V."/>
            <person name="Lopez P.J."/>
            <person name="Lucas S."/>
            <person name="Mangogna M."/>
            <person name="McGinnis K."/>
            <person name="Medlin L.K."/>
            <person name="Montsant A."/>
            <person name="Oudot-Le Secq M.P."/>
            <person name="Napoli C."/>
            <person name="Obornik M."/>
            <person name="Parker M.S."/>
            <person name="Petit J.L."/>
            <person name="Porcel B.M."/>
            <person name="Poulsen N."/>
            <person name="Robison M."/>
            <person name="Rychlewski L."/>
            <person name="Rynearson T.A."/>
            <person name="Schmutz J."/>
            <person name="Shapiro H."/>
            <person name="Siaut M."/>
            <person name="Stanley M."/>
            <person name="Sussman M.R."/>
            <person name="Taylor A.R."/>
            <person name="Vardi A."/>
            <person name="von Dassow P."/>
            <person name="Vyverman W."/>
            <person name="Willis A."/>
            <person name="Wyrwicz L.S."/>
            <person name="Rokhsar D.S."/>
            <person name="Weissenbach J."/>
            <person name="Armbrust E.V."/>
            <person name="Green B.R."/>
            <person name="Van de Peer Y."/>
            <person name="Grigoriev I.V."/>
        </authorList>
    </citation>
    <scope>NUCLEOTIDE SEQUENCE [LARGE SCALE GENOMIC DNA]</scope>
    <source>
        <strain evidence="5 6">CCMP1335</strain>
    </source>
</reference>
<dbReference type="GO" id="GO:0005524">
    <property type="term" value="F:ATP binding"/>
    <property type="evidence" value="ECO:0007669"/>
    <property type="project" value="UniProtKB-KW"/>
</dbReference>
<feature type="region of interest" description="Disordered" evidence="3">
    <location>
        <begin position="329"/>
        <end position="348"/>
    </location>
</feature>
<dbReference type="GeneID" id="7451011"/>
<dbReference type="GO" id="GO:0004674">
    <property type="term" value="F:protein serine/threonine kinase activity"/>
    <property type="evidence" value="ECO:0000318"/>
    <property type="project" value="GO_Central"/>
</dbReference>
<dbReference type="SMART" id="SM00220">
    <property type="entry name" value="S_TKc"/>
    <property type="match status" value="1"/>
</dbReference>
<dbReference type="PROSITE" id="PS50011">
    <property type="entry name" value="PROTEIN_KINASE_DOM"/>
    <property type="match status" value="1"/>
</dbReference>
<organism evidence="5 6">
    <name type="scientific">Thalassiosira pseudonana</name>
    <name type="common">Marine diatom</name>
    <name type="synonym">Cyclotella nana</name>
    <dbReference type="NCBI Taxonomy" id="35128"/>
    <lineage>
        <taxon>Eukaryota</taxon>
        <taxon>Sar</taxon>
        <taxon>Stramenopiles</taxon>
        <taxon>Ochrophyta</taxon>
        <taxon>Bacillariophyta</taxon>
        <taxon>Coscinodiscophyceae</taxon>
        <taxon>Thalassiosirophycidae</taxon>
        <taxon>Thalassiosirales</taxon>
        <taxon>Thalassiosiraceae</taxon>
        <taxon>Thalassiosira</taxon>
    </lineage>
</organism>
<keyword evidence="6" id="KW-1185">Reference proteome</keyword>
<dbReference type="AlphaFoldDB" id="B8C8R1"/>
<proteinExistence type="predicted"/>
<dbReference type="InterPro" id="IPR000719">
    <property type="entry name" value="Prot_kinase_dom"/>
</dbReference>
<dbReference type="FunFam" id="1.10.510.10:FF:000571">
    <property type="entry name" value="Maternal embryonic leucine zipper kinase"/>
    <property type="match status" value="1"/>
</dbReference>
<dbReference type="Proteomes" id="UP000001449">
    <property type="component" value="Chromosome 9"/>
</dbReference>
<reference evidence="5 6" key="1">
    <citation type="journal article" date="2004" name="Science">
        <title>The genome of the diatom Thalassiosira pseudonana: ecology, evolution, and metabolism.</title>
        <authorList>
            <person name="Armbrust E.V."/>
            <person name="Berges J.A."/>
            <person name="Bowler C."/>
            <person name="Green B.R."/>
            <person name="Martinez D."/>
            <person name="Putnam N.H."/>
            <person name="Zhou S."/>
            <person name="Allen A.E."/>
            <person name="Apt K.E."/>
            <person name="Bechner M."/>
            <person name="Brzezinski M.A."/>
            <person name="Chaal B.K."/>
            <person name="Chiovitti A."/>
            <person name="Davis A.K."/>
            <person name="Demarest M.S."/>
            <person name="Detter J.C."/>
            <person name="Glavina T."/>
            <person name="Goodstein D."/>
            <person name="Hadi M.Z."/>
            <person name="Hellsten U."/>
            <person name="Hildebrand M."/>
            <person name="Jenkins B.D."/>
            <person name="Jurka J."/>
            <person name="Kapitonov V.V."/>
            <person name="Kroger N."/>
            <person name="Lau W.W."/>
            <person name="Lane T.W."/>
            <person name="Larimer F.W."/>
            <person name="Lippmeier J.C."/>
            <person name="Lucas S."/>
            <person name="Medina M."/>
            <person name="Montsant A."/>
            <person name="Obornik M."/>
            <person name="Parker M.S."/>
            <person name="Palenik B."/>
            <person name="Pazour G.J."/>
            <person name="Richardson P.M."/>
            <person name="Rynearson T.A."/>
            <person name="Saito M.A."/>
            <person name="Schwartz D.C."/>
            <person name="Thamatrakoln K."/>
            <person name="Valentin K."/>
            <person name="Vardi A."/>
            <person name="Wilkerson F.P."/>
            <person name="Rokhsar D.S."/>
        </authorList>
    </citation>
    <scope>NUCLEOTIDE SEQUENCE [LARGE SCALE GENOMIC DNA]</scope>
    <source>
        <strain evidence="5 6">CCMP1335</strain>
    </source>
</reference>
<dbReference type="CDD" id="cd05117">
    <property type="entry name" value="STKc_CAMK"/>
    <property type="match status" value="1"/>
</dbReference>
<feature type="domain" description="Protein kinase" evidence="4">
    <location>
        <begin position="11"/>
        <end position="268"/>
    </location>
</feature>
<dbReference type="InParanoid" id="B8C8R1"/>
<dbReference type="Gene3D" id="3.30.200.20">
    <property type="entry name" value="Phosphorylase Kinase, domain 1"/>
    <property type="match status" value="1"/>
</dbReference>
<dbReference type="EMBL" id="CM000645">
    <property type="protein sequence ID" value="EED90336.1"/>
    <property type="molecule type" value="Genomic_DNA"/>
</dbReference>
<dbReference type="Pfam" id="PF00069">
    <property type="entry name" value="Pkinase"/>
    <property type="match status" value="1"/>
</dbReference>
<dbReference type="PANTHER" id="PTHR24347">
    <property type="entry name" value="SERINE/THREONINE-PROTEIN KINASE"/>
    <property type="match status" value="1"/>
</dbReference>
<dbReference type="OMA" id="EERECYF"/>
<dbReference type="RefSeq" id="XP_002292361.1">
    <property type="nucleotide sequence ID" value="XM_002292325.1"/>
</dbReference>
<evidence type="ECO:0000313" key="6">
    <source>
        <dbReference type="Proteomes" id="UP000001449"/>
    </source>
</evidence>
<feature type="compositionally biased region" description="Polar residues" evidence="3">
    <location>
        <begin position="336"/>
        <end position="348"/>
    </location>
</feature>
<evidence type="ECO:0000256" key="1">
    <source>
        <dbReference type="ARBA" id="ARBA00022741"/>
    </source>
</evidence>
<dbReference type="InterPro" id="IPR011009">
    <property type="entry name" value="Kinase-like_dom_sf"/>
</dbReference>
<keyword evidence="2" id="KW-0067">ATP-binding</keyword>
<evidence type="ECO:0000256" key="3">
    <source>
        <dbReference type="SAM" id="MobiDB-lite"/>
    </source>
</evidence>
<name>B8C8R1_THAPS</name>
<dbReference type="STRING" id="35128.B8C8R1"/>
<dbReference type="Gene3D" id="1.10.510.10">
    <property type="entry name" value="Transferase(Phosphotransferase) domain 1"/>
    <property type="match status" value="1"/>
</dbReference>
<keyword evidence="1" id="KW-0547">Nucleotide-binding</keyword>
<dbReference type="HOGENOM" id="CLU_000288_63_0_1"/>
<dbReference type="GO" id="GO:0005737">
    <property type="term" value="C:cytoplasm"/>
    <property type="evidence" value="ECO:0000318"/>
    <property type="project" value="GO_Central"/>
</dbReference>
<evidence type="ECO:0000256" key="2">
    <source>
        <dbReference type="ARBA" id="ARBA00022840"/>
    </source>
</evidence>
<dbReference type="InterPro" id="IPR008271">
    <property type="entry name" value="Ser/Thr_kinase_AS"/>
</dbReference>
<evidence type="ECO:0000259" key="4">
    <source>
        <dbReference type="PROSITE" id="PS50011"/>
    </source>
</evidence>
<dbReference type="KEGG" id="tps:THAPSDRAFT_41780"/>
<dbReference type="PaxDb" id="35128-Thaps41780"/>
<accession>B8C8R1</accession>
<dbReference type="PROSITE" id="PS00108">
    <property type="entry name" value="PROTEIN_KINASE_ST"/>
    <property type="match status" value="1"/>
</dbReference>
<sequence>MCTHQSICTAISQQQQLKSGSFATVCRGTHRVTGKKIAVKCVLRKDLPPNDDAAIYEEVLILSTLRHRFICPLIDFFEERECYFLIMELMSGGDLFDRIGKRKSYTENDARDLCRKMIESVRYCHENNVAHCDMKPKNLLLASDDDDVQIKLADFGFATRVYEPCSLTKQCGTPFFVAPEVLMRSPYDQQSDMWSVGVIMYLLLGGDLPFMGRSQKELFRKIVIGKYEFPEDSWSHVSDEAKDLVKKLLVTDPSQRMSSKDAMASSWMRQRGNLLAMNNLQYTSQRLKTFNARMKLRSSMIAVATITSARLSVQRLKIKEASFLELPLEEDADASGRSSDSTSEINEA</sequence>
<gene>
    <name evidence="5" type="ORF">THAPSDRAFT_41780</name>
</gene>
<evidence type="ECO:0000313" key="5">
    <source>
        <dbReference type="EMBL" id="EED90336.1"/>
    </source>
</evidence>
<protein>
    <recommendedName>
        <fullName evidence="4">Protein kinase domain-containing protein</fullName>
    </recommendedName>
</protein>